<keyword evidence="1 5" id="KW-0489">Methyltransferase</keyword>
<keyword evidence="5" id="KW-0963">Cytoplasm</keyword>
<keyword evidence="2 5" id="KW-0808">Transferase</keyword>
<evidence type="ECO:0000256" key="3">
    <source>
        <dbReference type="ARBA" id="ARBA00022691"/>
    </source>
</evidence>
<dbReference type="PIRSF" id="PIRSF004505">
    <property type="entry name" value="MT_bac"/>
    <property type="match status" value="1"/>
</dbReference>
<dbReference type="EC" id="2.1.1.177" evidence="5"/>
<dbReference type="PATRIC" id="fig|1029756.8.peg.3396"/>
<reference evidence="6 7" key="1">
    <citation type="journal article" date="2014" name="Genome Announc.">
        <title>Complete Genome Sequence of Hyphomicrobium nitrativorans Strain NL23, a Denitrifying Bacterium Isolated from Biofilm of a Methanol-Fed Denitrification System Treating Seawater at the Montreal Biodome.</title>
        <authorList>
            <person name="Martineau C."/>
            <person name="Villeneuve C."/>
            <person name="Mauffrey F."/>
            <person name="Villemur R."/>
        </authorList>
    </citation>
    <scope>NUCLEOTIDE SEQUENCE [LARGE SCALE GENOMIC DNA]</scope>
    <source>
        <strain evidence="6">NL23</strain>
    </source>
</reference>
<dbReference type="PANTHER" id="PTHR33603">
    <property type="entry name" value="METHYLTRANSFERASE"/>
    <property type="match status" value="1"/>
</dbReference>
<accession>V5SGI3</accession>
<name>V5SGI3_9HYPH</name>
<proteinExistence type="inferred from homology"/>
<sequence>MRLAIVAVGRLKDGPERALYLTYAKRVDDAGRALALGPLSLAELAEGRASGTAQRRADEASRMLERAGDANVLVALDGGGKTLSSEAFARWLAERRDGGERSVAFLIGGPDGHGDDVLKKASLKLSLGPMTLPHGLARIILTEQLYRATTILAGHPYHRA</sequence>
<evidence type="ECO:0000256" key="2">
    <source>
        <dbReference type="ARBA" id="ARBA00022679"/>
    </source>
</evidence>
<dbReference type="Pfam" id="PF02590">
    <property type="entry name" value="SPOUT_MTase"/>
    <property type="match status" value="1"/>
</dbReference>
<dbReference type="PANTHER" id="PTHR33603:SF1">
    <property type="entry name" value="RIBOSOMAL RNA LARGE SUBUNIT METHYLTRANSFERASE H"/>
    <property type="match status" value="1"/>
</dbReference>
<dbReference type="Gene3D" id="3.40.1280.10">
    <property type="match status" value="1"/>
</dbReference>
<comment type="catalytic activity">
    <reaction evidence="5">
        <text>pseudouridine(1915) in 23S rRNA + S-adenosyl-L-methionine = N(3)-methylpseudouridine(1915) in 23S rRNA + S-adenosyl-L-homocysteine + H(+)</text>
        <dbReference type="Rhea" id="RHEA:42752"/>
        <dbReference type="Rhea" id="RHEA-COMP:10221"/>
        <dbReference type="Rhea" id="RHEA-COMP:10222"/>
        <dbReference type="ChEBI" id="CHEBI:15378"/>
        <dbReference type="ChEBI" id="CHEBI:57856"/>
        <dbReference type="ChEBI" id="CHEBI:59789"/>
        <dbReference type="ChEBI" id="CHEBI:65314"/>
        <dbReference type="ChEBI" id="CHEBI:74486"/>
        <dbReference type="EC" id="2.1.1.177"/>
    </reaction>
</comment>
<feature type="binding site" evidence="5">
    <location>
        <begin position="127"/>
        <end position="132"/>
    </location>
    <ligand>
        <name>S-adenosyl-L-methionine</name>
        <dbReference type="ChEBI" id="CHEBI:59789"/>
    </ligand>
</feature>
<protein>
    <recommendedName>
        <fullName evidence="5">Ribosomal RNA large subunit methyltransferase H</fullName>
        <ecNumber evidence="5">2.1.1.177</ecNumber>
    </recommendedName>
    <alternativeName>
        <fullName evidence="5">23S rRNA (pseudouridine1915-N3)-methyltransferase</fullName>
    </alternativeName>
    <alternativeName>
        <fullName evidence="5">23S rRNA m3Psi1915 methyltransferase</fullName>
    </alternativeName>
    <alternativeName>
        <fullName evidence="5">rRNA (pseudouridine-N3-)-methyltransferase RlmH</fullName>
    </alternativeName>
</protein>
<dbReference type="GO" id="GO:0005737">
    <property type="term" value="C:cytoplasm"/>
    <property type="evidence" value="ECO:0007669"/>
    <property type="project" value="UniProtKB-SubCell"/>
</dbReference>
<feature type="binding site" evidence="5">
    <location>
        <position position="108"/>
    </location>
    <ligand>
        <name>S-adenosyl-L-methionine</name>
        <dbReference type="ChEBI" id="CHEBI:59789"/>
    </ligand>
</feature>
<keyword evidence="3 5" id="KW-0949">S-adenosyl-L-methionine</keyword>
<dbReference type="InterPro" id="IPR029026">
    <property type="entry name" value="tRNA_m1G_MTases_N"/>
</dbReference>
<dbReference type="STRING" id="1029756.W911_16305"/>
<gene>
    <name evidence="5" type="primary">rlmH</name>
    <name evidence="6" type="ORF">W911_16305</name>
</gene>
<keyword evidence="5" id="KW-0698">rRNA processing</keyword>
<dbReference type="AlphaFoldDB" id="V5SGI3"/>
<dbReference type="SUPFAM" id="SSF75217">
    <property type="entry name" value="alpha/beta knot"/>
    <property type="match status" value="1"/>
</dbReference>
<feature type="binding site" evidence="5">
    <location>
        <position position="76"/>
    </location>
    <ligand>
        <name>S-adenosyl-L-methionine</name>
        <dbReference type="ChEBI" id="CHEBI:59789"/>
    </ligand>
</feature>
<dbReference type="KEGG" id="hni:W911_16305"/>
<evidence type="ECO:0000256" key="4">
    <source>
        <dbReference type="ARBA" id="ARBA00038303"/>
    </source>
</evidence>
<dbReference type="GO" id="GO:0070038">
    <property type="term" value="F:rRNA (pseudouridine-N3-)-methyltransferase activity"/>
    <property type="evidence" value="ECO:0007669"/>
    <property type="project" value="UniProtKB-UniRule"/>
</dbReference>
<evidence type="ECO:0000256" key="1">
    <source>
        <dbReference type="ARBA" id="ARBA00022603"/>
    </source>
</evidence>
<comment type="subcellular location">
    <subcellularLocation>
        <location evidence="5">Cytoplasm</location>
    </subcellularLocation>
</comment>
<dbReference type="NCBIfam" id="NF000989">
    <property type="entry name" value="PRK00103.2-3"/>
    <property type="match status" value="1"/>
</dbReference>
<dbReference type="RefSeq" id="WP_023788559.1">
    <property type="nucleotide sequence ID" value="NC_022997.1"/>
</dbReference>
<evidence type="ECO:0000256" key="5">
    <source>
        <dbReference type="HAMAP-Rule" id="MF_00658"/>
    </source>
</evidence>
<comment type="function">
    <text evidence="5">Specifically methylates the pseudouridine at position 1915 (m3Psi1915) in 23S rRNA.</text>
</comment>
<dbReference type="InterPro" id="IPR029028">
    <property type="entry name" value="Alpha/beta_knot_MTases"/>
</dbReference>
<dbReference type="CDD" id="cd18081">
    <property type="entry name" value="RlmH-like"/>
    <property type="match status" value="1"/>
</dbReference>
<dbReference type="InterPro" id="IPR003742">
    <property type="entry name" value="RlmH-like"/>
</dbReference>
<evidence type="ECO:0000313" key="7">
    <source>
        <dbReference type="Proteomes" id="UP000018542"/>
    </source>
</evidence>
<organism evidence="6 7">
    <name type="scientific">Hyphomicrobium nitrativorans NL23</name>
    <dbReference type="NCBI Taxonomy" id="1029756"/>
    <lineage>
        <taxon>Bacteria</taxon>
        <taxon>Pseudomonadati</taxon>
        <taxon>Pseudomonadota</taxon>
        <taxon>Alphaproteobacteria</taxon>
        <taxon>Hyphomicrobiales</taxon>
        <taxon>Hyphomicrobiaceae</taxon>
        <taxon>Hyphomicrobium</taxon>
    </lineage>
</organism>
<evidence type="ECO:0000313" key="6">
    <source>
        <dbReference type="EMBL" id="AHB49612.1"/>
    </source>
</evidence>
<dbReference type="Proteomes" id="UP000018542">
    <property type="component" value="Chromosome"/>
</dbReference>
<comment type="similarity">
    <text evidence="4 5">Belongs to the RNA methyltransferase RlmH family.</text>
</comment>
<dbReference type="HOGENOM" id="CLU_100552_1_1_5"/>
<dbReference type="EMBL" id="CP006912">
    <property type="protein sequence ID" value="AHB49612.1"/>
    <property type="molecule type" value="Genomic_DNA"/>
</dbReference>
<keyword evidence="7" id="KW-1185">Reference proteome</keyword>
<dbReference type="HAMAP" id="MF_00658">
    <property type="entry name" value="23SrRNA_methyltr_H"/>
    <property type="match status" value="1"/>
</dbReference>
<comment type="subunit">
    <text evidence="5">Homodimer.</text>
</comment>
<dbReference type="OrthoDB" id="9806643at2"/>